<dbReference type="AlphaFoldDB" id="A0A2W2E5B6"/>
<dbReference type="PANTHER" id="PTHR45527">
    <property type="entry name" value="NONRIBOSOMAL PEPTIDE SYNTHETASE"/>
    <property type="match status" value="1"/>
</dbReference>
<keyword evidence="4" id="KW-1185">Reference proteome</keyword>
<reference evidence="3 4" key="1">
    <citation type="submission" date="2018-01" db="EMBL/GenBank/DDBJ databases">
        <title>Draft genome sequence of Jishengella sp. NA12.</title>
        <authorList>
            <person name="Sahin N."/>
            <person name="Ay H."/>
            <person name="Saygin H."/>
        </authorList>
    </citation>
    <scope>NUCLEOTIDE SEQUENCE [LARGE SCALE GENOMIC DNA]</scope>
    <source>
        <strain evidence="3 4">NA12</strain>
    </source>
</reference>
<evidence type="ECO:0000313" key="3">
    <source>
        <dbReference type="EMBL" id="PZG17743.1"/>
    </source>
</evidence>
<protein>
    <recommendedName>
        <fullName evidence="2">Condensation domain-containing protein</fullName>
    </recommendedName>
</protein>
<dbReference type="GO" id="GO:0031177">
    <property type="term" value="F:phosphopantetheine binding"/>
    <property type="evidence" value="ECO:0007669"/>
    <property type="project" value="TreeGrafter"/>
</dbReference>
<dbReference type="Gene3D" id="3.30.559.10">
    <property type="entry name" value="Chloramphenicol acetyltransferase-like domain"/>
    <property type="match status" value="1"/>
</dbReference>
<name>A0A2W2E5B6_9ACTN</name>
<dbReference type="GO" id="GO:0005737">
    <property type="term" value="C:cytoplasm"/>
    <property type="evidence" value="ECO:0007669"/>
    <property type="project" value="TreeGrafter"/>
</dbReference>
<dbReference type="SUPFAM" id="SSF52777">
    <property type="entry name" value="CoA-dependent acyltransferases"/>
    <property type="match status" value="2"/>
</dbReference>
<dbReference type="GO" id="GO:0043041">
    <property type="term" value="P:amino acid activation for nonribosomal peptide biosynthetic process"/>
    <property type="evidence" value="ECO:0007669"/>
    <property type="project" value="TreeGrafter"/>
</dbReference>
<dbReference type="RefSeq" id="WP_111214429.1">
    <property type="nucleotide sequence ID" value="NZ_POTY01000082.1"/>
</dbReference>
<dbReference type="PANTHER" id="PTHR45527:SF1">
    <property type="entry name" value="FATTY ACID SYNTHASE"/>
    <property type="match status" value="1"/>
</dbReference>
<organism evidence="3 4">
    <name type="scientific">Micromonospora craterilacus</name>
    <dbReference type="NCBI Taxonomy" id="1655439"/>
    <lineage>
        <taxon>Bacteria</taxon>
        <taxon>Bacillati</taxon>
        <taxon>Actinomycetota</taxon>
        <taxon>Actinomycetes</taxon>
        <taxon>Micromonosporales</taxon>
        <taxon>Micromonosporaceae</taxon>
        <taxon>Micromonospora</taxon>
    </lineage>
</organism>
<evidence type="ECO:0000259" key="2">
    <source>
        <dbReference type="Pfam" id="PF00668"/>
    </source>
</evidence>
<accession>A0A2W2E5B6</accession>
<dbReference type="Pfam" id="PF00668">
    <property type="entry name" value="Condensation"/>
    <property type="match status" value="1"/>
</dbReference>
<evidence type="ECO:0000256" key="1">
    <source>
        <dbReference type="SAM" id="MobiDB-lite"/>
    </source>
</evidence>
<dbReference type="InterPro" id="IPR023213">
    <property type="entry name" value="CAT-like_dom_sf"/>
</dbReference>
<evidence type="ECO:0000313" key="4">
    <source>
        <dbReference type="Proteomes" id="UP000248924"/>
    </source>
</evidence>
<dbReference type="GO" id="GO:0008610">
    <property type="term" value="P:lipid biosynthetic process"/>
    <property type="evidence" value="ECO:0007669"/>
    <property type="project" value="UniProtKB-ARBA"/>
</dbReference>
<dbReference type="InterPro" id="IPR001242">
    <property type="entry name" value="Condensation_dom"/>
</dbReference>
<dbReference type="EMBL" id="POTY01000082">
    <property type="protein sequence ID" value="PZG17743.1"/>
    <property type="molecule type" value="Genomic_DNA"/>
</dbReference>
<comment type="caution">
    <text evidence="3">The sequence shown here is derived from an EMBL/GenBank/DDBJ whole genome shotgun (WGS) entry which is preliminary data.</text>
</comment>
<dbReference type="GO" id="GO:0003824">
    <property type="term" value="F:catalytic activity"/>
    <property type="evidence" value="ECO:0007669"/>
    <property type="project" value="InterPro"/>
</dbReference>
<dbReference type="GO" id="GO:0044550">
    <property type="term" value="P:secondary metabolite biosynthetic process"/>
    <property type="evidence" value="ECO:0007669"/>
    <property type="project" value="TreeGrafter"/>
</dbReference>
<gene>
    <name evidence="3" type="ORF">C1I95_14905</name>
</gene>
<proteinExistence type="predicted"/>
<dbReference type="Gene3D" id="3.30.559.30">
    <property type="entry name" value="Nonribosomal peptide synthetase, condensation domain"/>
    <property type="match status" value="1"/>
</dbReference>
<dbReference type="OrthoDB" id="5194982at2"/>
<dbReference type="Proteomes" id="UP000248924">
    <property type="component" value="Unassembled WGS sequence"/>
</dbReference>
<feature type="domain" description="Condensation" evidence="2">
    <location>
        <begin position="33"/>
        <end position="335"/>
    </location>
</feature>
<feature type="region of interest" description="Disordered" evidence="1">
    <location>
        <begin position="448"/>
        <end position="477"/>
    </location>
</feature>
<sequence length="477" mass="51314">MTDLRRISVSGAVSGAAPLTWGQRAILRSVEWVREDIGYFNMGYRMAIPAGVGVDGVVAALRTVLARHAALRTRFVRTDGEVRQMVDGSGAIRLDVHEVSADAVDATVQGLYEHRRSVKLRPEYDWPLRAQLVTAPGGPATLLLVLSHLAVDGTGALLLVAELERVLGGGEVADEPVGPLDIAADEATAPLLQRHARALEHWRLALTDAPATLFDYPAVPAAQPRFRALTMASRAVTLAADQIAVRRRVTSSAVLCAAAACVLGQVTGHPDLAMQIIVHNRFDARRRRVIGTFAQNGLLRVDLTGRSFDEAASAMLGAMLTAYQTGYYEPDEMRRLHADLARERGAEIDLSAYFNDIRPADHRPAAAGTTVTAEQLTALCRETTIVEDGGWPRVDATYFVTTGVAGSATTVQLLADTTFVPLPEMSRALAGMERLLVRAATDQVSADSIGPVTEVRPVRHDNAPPQPSGHPVSTDRR</sequence>